<protein>
    <submittedName>
        <fullName evidence="1">Uncharacterized protein</fullName>
    </submittedName>
</protein>
<comment type="caution">
    <text evidence="1">The sequence shown here is derived from an EMBL/GenBank/DDBJ whole genome shotgun (WGS) entry which is preliminary data.</text>
</comment>
<dbReference type="Proteomes" id="UP001530400">
    <property type="component" value="Unassembled WGS sequence"/>
</dbReference>
<evidence type="ECO:0000313" key="2">
    <source>
        <dbReference type="Proteomes" id="UP001530400"/>
    </source>
</evidence>
<dbReference type="EMBL" id="JALLPJ020001299">
    <property type="protein sequence ID" value="KAL3770865.1"/>
    <property type="molecule type" value="Genomic_DNA"/>
</dbReference>
<reference evidence="1 2" key="1">
    <citation type="submission" date="2024-10" db="EMBL/GenBank/DDBJ databases">
        <title>Updated reference genomes for cyclostephanoid diatoms.</title>
        <authorList>
            <person name="Roberts W.R."/>
            <person name="Alverson A.J."/>
        </authorList>
    </citation>
    <scope>NUCLEOTIDE SEQUENCE [LARGE SCALE GENOMIC DNA]</scope>
    <source>
        <strain evidence="1 2">AJA010-31</strain>
    </source>
</reference>
<proteinExistence type="predicted"/>
<keyword evidence="2" id="KW-1185">Reference proteome</keyword>
<gene>
    <name evidence="1" type="ORF">ACHAWO_007174</name>
</gene>
<sequence>MDFFQPYNITMPSDAFHRILQLCRNSMEKSEQERIRELKSILSSNPDVLNELDTK</sequence>
<organism evidence="1 2">
    <name type="scientific">Cyclotella atomus</name>
    <dbReference type="NCBI Taxonomy" id="382360"/>
    <lineage>
        <taxon>Eukaryota</taxon>
        <taxon>Sar</taxon>
        <taxon>Stramenopiles</taxon>
        <taxon>Ochrophyta</taxon>
        <taxon>Bacillariophyta</taxon>
        <taxon>Coscinodiscophyceae</taxon>
        <taxon>Thalassiosirophycidae</taxon>
        <taxon>Stephanodiscales</taxon>
        <taxon>Stephanodiscaceae</taxon>
        <taxon>Cyclotella</taxon>
    </lineage>
</organism>
<name>A0ABD3NDP0_9STRA</name>
<dbReference type="AlphaFoldDB" id="A0ABD3NDP0"/>
<evidence type="ECO:0000313" key="1">
    <source>
        <dbReference type="EMBL" id="KAL3770865.1"/>
    </source>
</evidence>
<accession>A0ABD3NDP0</accession>